<evidence type="ECO:0000313" key="2">
    <source>
        <dbReference type="WBParaSite" id="RSKR_0000193700.1"/>
    </source>
</evidence>
<sequence>MNNYFVEPTFIYGNIDGTNTEVKWLIECLEKNCLVFKKLIGRSRIKDIKTCDCSNGKGFISKVYKVSILFEKKDILPYQVIIKIPCLEKVKQSCTLQKVQSKNAVLNADMVQALHLRECEFYETFTCIKSLKYPDCYGTREWNYGKQEGVIILKYLGDIGVSNDFFKSFNLQQMENLFTQILYLQSHFLTSNDETRLEKFPNLFKPERVVLRQPLFRKNWKLIKSFIDDNLWKNIDEDVQTLIDNIYYIIKYVTQDLLALEGNSYTFVMGDLWNFNILHQKNENNEAGDEICGIIDWQTFHCGSIGSDLARSIVICTDHVLRKEVIEWELLPNYYTNLKNEVESRGSHFKITWDMFKLNYDFCFIVQTFQLLYISGLILHTQNAPIEKGNEIWDARKKETGLKVYHAFNDSIQIAKRLRPEFLIIK</sequence>
<name>A0AC35TLA7_9BILA</name>
<evidence type="ECO:0000313" key="1">
    <source>
        <dbReference type="Proteomes" id="UP000095286"/>
    </source>
</evidence>
<accession>A0AC35TLA7</accession>
<dbReference type="WBParaSite" id="RSKR_0000193700.1">
    <property type="protein sequence ID" value="RSKR_0000193700.1"/>
    <property type="gene ID" value="RSKR_0000193700"/>
</dbReference>
<dbReference type="Proteomes" id="UP000095286">
    <property type="component" value="Unplaced"/>
</dbReference>
<reference evidence="2" key="1">
    <citation type="submission" date="2016-11" db="UniProtKB">
        <authorList>
            <consortium name="WormBaseParasite"/>
        </authorList>
    </citation>
    <scope>IDENTIFICATION</scope>
    <source>
        <strain evidence="2">KR3021</strain>
    </source>
</reference>
<organism evidence="1 2">
    <name type="scientific">Rhabditophanes sp. KR3021</name>
    <dbReference type="NCBI Taxonomy" id="114890"/>
    <lineage>
        <taxon>Eukaryota</taxon>
        <taxon>Metazoa</taxon>
        <taxon>Ecdysozoa</taxon>
        <taxon>Nematoda</taxon>
        <taxon>Chromadorea</taxon>
        <taxon>Rhabditida</taxon>
        <taxon>Tylenchina</taxon>
        <taxon>Panagrolaimomorpha</taxon>
        <taxon>Strongyloidoidea</taxon>
        <taxon>Alloionematidae</taxon>
        <taxon>Rhabditophanes</taxon>
    </lineage>
</organism>
<proteinExistence type="predicted"/>
<protein>
    <submittedName>
        <fullName evidence="2">CHK domain-containing protein</fullName>
    </submittedName>
</protein>